<evidence type="ECO:0000313" key="2">
    <source>
        <dbReference type="EMBL" id="KDQ05739.1"/>
    </source>
</evidence>
<dbReference type="InParanoid" id="A0A067LRW2"/>
<feature type="compositionally biased region" description="Basic residues" evidence="1">
    <location>
        <begin position="475"/>
        <end position="485"/>
    </location>
</feature>
<feature type="compositionally biased region" description="Low complexity" evidence="1">
    <location>
        <begin position="493"/>
        <end position="504"/>
    </location>
</feature>
<name>A0A067LRW2_BOTB1</name>
<protein>
    <submittedName>
        <fullName evidence="2">Uncharacterized protein</fullName>
    </submittedName>
</protein>
<evidence type="ECO:0000256" key="1">
    <source>
        <dbReference type="SAM" id="MobiDB-lite"/>
    </source>
</evidence>
<reference evidence="3" key="1">
    <citation type="journal article" date="2014" name="Proc. Natl. Acad. Sci. U.S.A.">
        <title>Extensive sampling of basidiomycete genomes demonstrates inadequacy of the white-rot/brown-rot paradigm for wood decay fungi.</title>
        <authorList>
            <person name="Riley R."/>
            <person name="Salamov A.A."/>
            <person name="Brown D.W."/>
            <person name="Nagy L.G."/>
            <person name="Floudas D."/>
            <person name="Held B.W."/>
            <person name="Levasseur A."/>
            <person name="Lombard V."/>
            <person name="Morin E."/>
            <person name="Otillar R."/>
            <person name="Lindquist E.A."/>
            <person name="Sun H."/>
            <person name="LaButti K.M."/>
            <person name="Schmutz J."/>
            <person name="Jabbour D."/>
            <person name="Luo H."/>
            <person name="Baker S.E."/>
            <person name="Pisabarro A.G."/>
            <person name="Walton J.D."/>
            <person name="Blanchette R.A."/>
            <person name="Henrissat B."/>
            <person name="Martin F."/>
            <person name="Cullen D."/>
            <person name="Hibbett D.S."/>
            <person name="Grigoriev I.V."/>
        </authorList>
    </citation>
    <scope>NUCLEOTIDE SEQUENCE [LARGE SCALE GENOMIC DNA]</scope>
    <source>
        <strain evidence="3">FD-172 SS1</strain>
    </source>
</reference>
<dbReference type="HOGENOM" id="CLU_031805_1_0_1"/>
<accession>A0A067LRW2</accession>
<dbReference type="AlphaFoldDB" id="A0A067LRW2"/>
<proteinExistence type="predicted"/>
<keyword evidence="3" id="KW-1185">Reference proteome</keyword>
<dbReference type="Proteomes" id="UP000027195">
    <property type="component" value="Unassembled WGS sequence"/>
</dbReference>
<organism evidence="2 3">
    <name type="scientific">Botryobasidium botryosum (strain FD-172 SS1)</name>
    <dbReference type="NCBI Taxonomy" id="930990"/>
    <lineage>
        <taxon>Eukaryota</taxon>
        <taxon>Fungi</taxon>
        <taxon>Dikarya</taxon>
        <taxon>Basidiomycota</taxon>
        <taxon>Agaricomycotina</taxon>
        <taxon>Agaricomycetes</taxon>
        <taxon>Cantharellales</taxon>
        <taxon>Botryobasidiaceae</taxon>
        <taxon>Botryobasidium</taxon>
    </lineage>
</organism>
<evidence type="ECO:0000313" key="3">
    <source>
        <dbReference type="Proteomes" id="UP000027195"/>
    </source>
</evidence>
<sequence length="602" mass="67228">MILARLFDIIANADPVNRSLLAFVRFRVFVCKLASPVPDVRILLHFVWQPTHRQPSFEHRPALFSYVVATMADQQYTSRFRFVSMGPDRFQLRTINAHCFPANPNHPRLFDRGRDSDSFPLQVDGTFGDRDLLLNPIPYQKTRPWVHYIPTEPMWTAGFHGWKVMPIYVQPAEHGDPLWISSGILGRFSDSLKRDLRRFHDIGVRQALKLHETARHYKRVPVYGSQLHWEVIEGEGTYYQMLANLVGLQRRVAELYGWIFLQEKLQPDVPSINPRPRLGLQAGTSIPALDLFLGVLVPWSSRSETFDSMAISHGLALWWVDYIADPNSETAPWQGLSEKGQAVISTHRGGGFVPARDTDIVHRHSVKVDVSGHSKSFLDVIVSRTPAESGRFNRVLPSAAPGTHGVISYYPVRPDSPSLAAMPVTSSAPITSPAPIISSTPATPSLSSGPSALARSSEGSSKRARFDSSAIVATKNKKKKPHPSKRQREAKRALQAAADAAQQATGPESTIPCKFLSHSRCLRAVFLTRAPSRRALSCTLSLRFLLLSSFFLSHFFSARILARHVHAWLILFSDFFRVAISPPPSSICSVNPKQSSLPPTHR</sequence>
<dbReference type="EMBL" id="KL198195">
    <property type="protein sequence ID" value="KDQ05739.1"/>
    <property type="molecule type" value="Genomic_DNA"/>
</dbReference>
<gene>
    <name evidence="2" type="ORF">BOTBODRAFT_298562</name>
</gene>
<feature type="compositionally biased region" description="Polar residues" evidence="1">
    <location>
        <begin position="437"/>
        <end position="450"/>
    </location>
</feature>
<feature type="region of interest" description="Disordered" evidence="1">
    <location>
        <begin position="434"/>
        <end position="505"/>
    </location>
</feature>